<name>A0A4Y2IMX6_ARAVE</name>
<dbReference type="EMBL" id="BGPR01107313">
    <property type="protein sequence ID" value="GBM79158.1"/>
    <property type="molecule type" value="Genomic_DNA"/>
</dbReference>
<keyword evidence="2" id="KW-1185">Reference proteome</keyword>
<evidence type="ECO:0000313" key="1">
    <source>
        <dbReference type="EMBL" id="GBM79158.1"/>
    </source>
</evidence>
<dbReference type="Proteomes" id="UP000499080">
    <property type="component" value="Unassembled WGS sequence"/>
</dbReference>
<organism evidence="1 2">
    <name type="scientific">Araneus ventricosus</name>
    <name type="common">Orbweaver spider</name>
    <name type="synonym">Epeira ventricosa</name>
    <dbReference type="NCBI Taxonomy" id="182803"/>
    <lineage>
        <taxon>Eukaryota</taxon>
        <taxon>Metazoa</taxon>
        <taxon>Ecdysozoa</taxon>
        <taxon>Arthropoda</taxon>
        <taxon>Chelicerata</taxon>
        <taxon>Arachnida</taxon>
        <taxon>Araneae</taxon>
        <taxon>Araneomorphae</taxon>
        <taxon>Entelegynae</taxon>
        <taxon>Araneoidea</taxon>
        <taxon>Araneidae</taxon>
        <taxon>Araneus</taxon>
    </lineage>
</organism>
<comment type="caution">
    <text evidence="1">The sequence shown here is derived from an EMBL/GenBank/DDBJ whole genome shotgun (WGS) entry which is preliminary data.</text>
</comment>
<accession>A0A4Y2IMX6</accession>
<protein>
    <submittedName>
        <fullName evidence="1">Uncharacterized protein</fullName>
    </submittedName>
</protein>
<gene>
    <name evidence="1" type="ORF">AVEN_162057_1</name>
</gene>
<reference evidence="1 2" key="1">
    <citation type="journal article" date="2019" name="Sci. Rep.">
        <title>Orb-weaving spider Araneus ventricosus genome elucidates the spidroin gene catalogue.</title>
        <authorList>
            <person name="Kono N."/>
            <person name="Nakamura H."/>
            <person name="Ohtoshi R."/>
            <person name="Moran D.A.P."/>
            <person name="Shinohara A."/>
            <person name="Yoshida Y."/>
            <person name="Fujiwara M."/>
            <person name="Mori M."/>
            <person name="Tomita M."/>
            <person name="Arakawa K."/>
        </authorList>
    </citation>
    <scope>NUCLEOTIDE SEQUENCE [LARGE SCALE GENOMIC DNA]</scope>
</reference>
<dbReference type="AlphaFoldDB" id="A0A4Y2IMX6"/>
<proteinExistence type="predicted"/>
<evidence type="ECO:0000313" key="2">
    <source>
        <dbReference type="Proteomes" id="UP000499080"/>
    </source>
</evidence>
<sequence length="105" mass="11346">MPLTWLTFPALKRSAGLGAWRGGRDGLESSAGKGVEECLADDRQQGKLPTLIPLSSDGTDFSHLAGETQVEHSSESPEIVCADCFTSRFETALRRRICFCSVEGV</sequence>